<protein>
    <submittedName>
        <fullName evidence="2">Uncharacterized protein</fullName>
    </submittedName>
</protein>
<proteinExistence type="predicted"/>
<dbReference type="AlphaFoldDB" id="A0A1I7YQM9"/>
<name>A0A1I7YQM9_9BILA</name>
<evidence type="ECO:0000313" key="1">
    <source>
        <dbReference type="Proteomes" id="UP000095287"/>
    </source>
</evidence>
<reference evidence="2" key="1">
    <citation type="submission" date="2016-11" db="UniProtKB">
        <authorList>
            <consortium name="WormBaseParasite"/>
        </authorList>
    </citation>
    <scope>IDENTIFICATION</scope>
</reference>
<organism evidence="1 2">
    <name type="scientific">Steinernema glaseri</name>
    <dbReference type="NCBI Taxonomy" id="37863"/>
    <lineage>
        <taxon>Eukaryota</taxon>
        <taxon>Metazoa</taxon>
        <taxon>Ecdysozoa</taxon>
        <taxon>Nematoda</taxon>
        <taxon>Chromadorea</taxon>
        <taxon>Rhabditida</taxon>
        <taxon>Tylenchina</taxon>
        <taxon>Panagrolaimomorpha</taxon>
        <taxon>Strongyloidoidea</taxon>
        <taxon>Steinernematidae</taxon>
        <taxon>Steinernema</taxon>
    </lineage>
</organism>
<evidence type="ECO:0000313" key="2">
    <source>
        <dbReference type="WBParaSite" id="L893_g18721.t1"/>
    </source>
</evidence>
<dbReference type="Proteomes" id="UP000095287">
    <property type="component" value="Unplaced"/>
</dbReference>
<sequence>MAHMDKGIVSTAWLLMARPQSPFQEDNAPKVVPLPLSWISLKAQDGTLVNSGIVEGPSRHHWSPHWVPS</sequence>
<dbReference type="WBParaSite" id="L893_g18721.t1">
    <property type="protein sequence ID" value="L893_g18721.t1"/>
    <property type="gene ID" value="L893_g18721"/>
</dbReference>
<accession>A0A1I7YQM9</accession>
<keyword evidence="1" id="KW-1185">Reference proteome</keyword>